<reference evidence="9 10" key="1">
    <citation type="journal article" date="2009" name="J. Bacteriol.">
        <title>Complete genome sequence of the extremophilic Bacillus cereus strain Q1 with industrial applications.</title>
        <authorList>
            <person name="Xiong Z."/>
            <person name="Jiang Y."/>
            <person name="Qi D."/>
            <person name="Lu H."/>
            <person name="Yang F."/>
            <person name="Yang J."/>
            <person name="Chen L."/>
            <person name="Sun L."/>
            <person name="Xu X."/>
            <person name="Xue Y."/>
            <person name="Zhu Y."/>
            <person name="Jin Q."/>
        </authorList>
    </citation>
    <scope>NUCLEOTIDE SEQUENCE [LARGE SCALE GENOMIC DNA]</scope>
    <source>
        <strain evidence="9 10">Q1</strain>
    </source>
</reference>
<keyword evidence="5 6" id="KW-0378">Hydrolase</keyword>
<proteinExistence type="inferred from homology"/>
<keyword evidence="3 6" id="KW-0645">Protease</keyword>
<dbReference type="AlphaFoldDB" id="B9IRY9"/>
<evidence type="ECO:0000256" key="2">
    <source>
        <dbReference type="ARBA" id="ARBA00022438"/>
    </source>
</evidence>
<dbReference type="CDD" id="cd01086">
    <property type="entry name" value="MetAP1"/>
    <property type="match status" value="1"/>
</dbReference>
<feature type="binding site" evidence="6">
    <location>
        <position position="205"/>
    </location>
    <ligand>
        <name>a divalent metal cation</name>
        <dbReference type="ChEBI" id="CHEBI:60240"/>
        <label>2</label>
        <note>catalytic</note>
    </ligand>
</feature>
<dbReference type="InterPro" id="IPR001714">
    <property type="entry name" value="Pept_M24_MAP"/>
</dbReference>
<evidence type="ECO:0000256" key="7">
    <source>
        <dbReference type="RuleBase" id="RU003653"/>
    </source>
</evidence>
<evidence type="ECO:0000256" key="5">
    <source>
        <dbReference type="ARBA" id="ARBA00022801"/>
    </source>
</evidence>
<comment type="catalytic activity">
    <reaction evidence="6 7">
        <text>Release of N-terminal amino acids, preferentially methionine, from peptides and arylamides.</text>
        <dbReference type="EC" id="3.4.11.18"/>
    </reaction>
</comment>
<feature type="domain" description="Peptidase M24" evidence="8">
    <location>
        <begin position="49"/>
        <end position="277"/>
    </location>
</feature>
<protein>
    <recommendedName>
        <fullName evidence="6 7">Methionine aminopeptidase</fullName>
        <shortName evidence="6">MAP</shortName>
        <shortName evidence="6">MetAP</shortName>
        <ecNumber evidence="6 7">3.4.11.18</ecNumber>
    </recommendedName>
    <alternativeName>
        <fullName evidence="6">Peptidase M</fullName>
    </alternativeName>
</protein>
<dbReference type="PRINTS" id="PR00599">
    <property type="entry name" value="MAPEPTIDASE"/>
</dbReference>
<evidence type="ECO:0000313" key="10">
    <source>
        <dbReference type="Proteomes" id="UP000000441"/>
    </source>
</evidence>
<dbReference type="Proteomes" id="UP000000441">
    <property type="component" value="Chromosome"/>
</dbReference>
<dbReference type="MEROPS" id="M24.036"/>
<dbReference type="Gene3D" id="3.90.230.10">
    <property type="entry name" value="Creatinase/methionine aminopeptidase superfamily"/>
    <property type="match status" value="1"/>
</dbReference>
<feature type="binding site" evidence="6">
    <location>
        <position position="212"/>
    </location>
    <ligand>
        <name>substrate</name>
    </ligand>
</feature>
<accession>B9IRY9</accession>
<dbReference type="InterPro" id="IPR000994">
    <property type="entry name" value="Pept_M24"/>
</dbReference>
<dbReference type="PANTHER" id="PTHR43330:SF13">
    <property type="entry name" value="METHIONINE AMINOPEPTIDASE 2"/>
    <property type="match status" value="1"/>
</dbReference>
<dbReference type="GO" id="GO:0046872">
    <property type="term" value="F:metal ion binding"/>
    <property type="evidence" value="ECO:0007669"/>
    <property type="project" value="UniProtKB-UniRule"/>
</dbReference>
<dbReference type="GO" id="GO:0070006">
    <property type="term" value="F:metalloaminopeptidase activity"/>
    <property type="evidence" value="ECO:0007669"/>
    <property type="project" value="UniProtKB-UniRule"/>
</dbReference>
<keyword evidence="4 6" id="KW-0479">Metal-binding</keyword>
<dbReference type="HAMAP" id="MF_01974">
    <property type="entry name" value="MetAP_1"/>
    <property type="match status" value="1"/>
</dbReference>
<comment type="similarity">
    <text evidence="6">Belongs to the peptidase M24A family. Methionine aminopeptidase type 1 subfamily.</text>
</comment>
<evidence type="ECO:0000259" key="8">
    <source>
        <dbReference type="Pfam" id="PF00557"/>
    </source>
</evidence>
<feature type="binding site" evidence="6">
    <location>
        <position position="143"/>
    </location>
    <ligand>
        <name>a divalent metal cation</name>
        <dbReference type="ChEBI" id="CHEBI:60240"/>
        <label>2</label>
        <note>catalytic</note>
    </ligand>
</feature>
<dbReference type="InterPro" id="IPR036005">
    <property type="entry name" value="Creatinase/aminopeptidase-like"/>
</dbReference>
<evidence type="ECO:0000256" key="1">
    <source>
        <dbReference type="ARBA" id="ARBA00002521"/>
    </source>
</evidence>
<feature type="binding site" evidence="6">
    <location>
        <position position="132"/>
    </location>
    <ligand>
        <name>a divalent metal cation</name>
        <dbReference type="ChEBI" id="CHEBI:60240"/>
        <label>1</label>
    </ligand>
</feature>
<dbReference type="KEGG" id="bcq:BCQ_5197"/>
<evidence type="ECO:0000313" key="9">
    <source>
        <dbReference type="EMBL" id="ACM15597.1"/>
    </source>
</evidence>
<feature type="binding site" evidence="6">
    <location>
        <position position="143"/>
    </location>
    <ligand>
        <name>a divalent metal cation</name>
        <dbReference type="ChEBI" id="CHEBI:60240"/>
        <label>1</label>
    </ligand>
</feature>
<dbReference type="GO" id="GO:0006508">
    <property type="term" value="P:proteolysis"/>
    <property type="evidence" value="ECO:0007669"/>
    <property type="project" value="UniProtKB-KW"/>
</dbReference>
<feature type="binding site" evidence="6">
    <location>
        <position position="115"/>
    </location>
    <ligand>
        <name>substrate</name>
    </ligand>
</feature>
<dbReference type="EC" id="3.4.11.18" evidence="6 7"/>
<feature type="binding site" evidence="6">
    <location>
        <position position="271"/>
    </location>
    <ligand>
        <name>a divalent metal cation</name>
        <dbReference type="ChEBI" id="CHEBI:60240"/>
        <label>1</label>
    </ligand>
</feature>
<dbReference type="EMBL" id="CP000227">
    <property type="protein sequence ID" value="ACM15597.1"/>
    <property type="molecule type" value="Genomic_DNA"/>
</dbReference>
<comment type="cofactor">
    <cofactor evidence="6">
        <name>Co(2+)</name>
        <dbReference type="ChEBI" id="CHEBI:48828"/>
    </cofactor>
    <cofactor evidence="6">
        <name>Zn(2+)</name>
        <dbReference type="ChEBI" id="CHEBI:29105"/>
    </cofactor>
    <cofactor evidence="6">
        <name>Mn(2+)</name>
        <dbReference type="ChEBI" id="CHEBI:29035"/>
    </cofactor>
    <cofactor evidence="6">
        <name>Fe(2+)</name>
        <dbReference type="ChEBI" id="CHEBI:29033"/>
    </cofactor>
    <text evidence="6">Binds 2 divalent metal cations per subunit. Has a high-affinity and a low affinity metal-binding site. The true nature of the physiological cofactor is under debate. The enzyme is active with cobalt, zinc, manganese or divalent iron ions. Most likely, methionine aminopeptidases function as mononuclear Fe(2+)-metalloproteases under physiological conditions, and the catalytically relevant metal-binding site has been assigned to the histidine-containing high-affinity site.</text>
</comment>
<dbReference type="Pfam" id="PF00557">
    <property type="entry name" value="Peptidase_M24"/>
    <property type="match status" value="1"/>
</dbReference>
<comment type="subunit">
    <text evidence="6">Monomer.</text>
</comment>
<dbReference type="FunFam" id="3.90.230.10:FF:000018">
    <property type="entry name" value="Methionine aminopeptidase"/>
    <property type="match status" value="1"/>
</dbReference>
<evidence type="ECO:0000256" key="4">
    <source>
        <dbReference type="ARBA" id="ARBA00022723"/>
    </source>
</evidence>
<feature type="binding site" evidence="6">
    <location>
        <position position="271"/>
    </location>
    <ligand>
        <name>a divalent metal cation</name>
        <dbReference type="ChEBI" id="CHEBI:60240"/>
        <label>2</label>
        <note>catalytic</note>
    </ligand>
</feature>
<keyword evidence="2 6" id="KW-0031">Aminopeptidase</keyword>
<dbReference type="GO" id="GO:0004239">
    <property type="term" value="F:initiator methionyl aminopeptidase activity"/>
    <property type="evidence" value="ECO:0007669"/>
    <property type="project" value="UniProtKB-UniRule"/>
</dbReference>
<dbReference type="InterPro" id="IPR002467">
    <property type="entry name" value="Pept_M24A_MAP1"/>
</dbReference>
<dbReference type="HOGENOM" id="CLU_015857_0_2_9"/>
<name>B9IRY9_BACCQ</name>
<evidence type="ECO:0000256" key="3">
    <source>
        <dbReference type="ARBA" id="ARBA00022670"/>
    </source>
</evidence>
<dbReference type="PANTHER" id="PTHR43330">
    <property type="entry name" value="METHIONINE AMINOPEPTIDASE"/>
    <property type="match status" value="1"/>
</dbReference>
<sequence length="287" mass="31537">MSCILYERNQSTILQASSRTKINMIQSGKIYIRGRTVVFMIIRNEQDLEGLRKIGRIVALAREEMKKEAKPGMTTKELDLIGKKVLDEHGAISAPEKEYDFPGVTCISVNEEVAHGIPGDRVLKEGDLVNVDVSAALDGYYADTGISFVLGEDEAKEKLCQAAVDAFWAAMKKVKAGSKQNQIGRAVSNFAHKNGYNVIQNLTGHGIGLSLHEAPNHILSYFDPMDNALLKDGLVIAVEPFISMKADHIIERGDDGWTFVTPDKSLVAQCEHTVVVTRGEPIILTEV</sequence>
<organism evidence="9 10">
    <name type="scientific">Bacillus cereus (strain Q1)</name>
    <dbReference type="NCBI Taxonomy" id="361100"/>
    <lineage>
        <taxon>Bacteria</taxon>
        <taxon>Bacillati</taxon>
        <taxon>Bacillota</taxon>
        <taxon>Bacilli</taxon>
        <taxon>Bacillales</taxon>
        <taxon>Bacillaceae</taxon>
        <taxon>Bacillus</taxon>
        <taxon>Bacillus cereus group</taxon>
    </lineage>
</organism>
<dbReference type="SUPFAM" id="SSF55920">
    <property type="entry name" value="Creatinase/aminopeptidase"/>
    <property type="match status" value="1"/>
</dbReference>
<gene>
    <name evidence="9" type="primary">maP</name>
    <name evidence="6" type="synonym">map</name>
    <name evidence="9" type="ordered locus">BCQ_5197</name>
</gene>
<dbReference type="NCBIfam" id="TIGR00500">
    <property type="entry name" value="met_pdase_I"/>
    <property type="match status" value="1"/>
</dbReference>
<evidence type="ECO:0000256" key="6">
    <source>
        <dbReference type="HAMAP-Rule" id="MF_01974"/>
    </source>
</evidence>
<comment type="function">
    <text evidence="1 6">Removes the N-terminal methionine from nascent proteins. The N-terminal methionine is often cleaved when the second residue in the primary sequence is small and uncharged (Met-Ala-, Cys, Gly, Pro, Ser, Thr, or Val). Requires deformylation of the N(alpha)-formylated initiator methionine before it can be hydrolyzed.</text>
</comment>
<feature type="binding site" evidence="6">
    <location>
        <position position="239"/>
    </location>
    <ligand>
        <name>a divalent metal cation</name>
        <dbReference type="ChEBI" id="CHEBI:60240"/>
        <label>2</label>
        <note>catalytic</note>
    </ligand>
</feature>